<evidence type="ECO:0000313" key="2">
    <source>
        <dbReference type="EMBL" id="MFB9053111.1"/>
    </source>
</evidence>
<organism evidence="2 3">
    <name type="scientific">Formosa undariae</name>
    <dbReference type="NCBI Taxonomy" id="1325436"/>
    <lineage>
        <taxon>Bacteria</taxon>
        <taxon>Pseudomonadati</taxon>
        <taxon>Bacteroidota</taxon>
        <taxon>Flavobacteriia</taxon>
        <taxon>Flavobacteriales</taxon>
        <taxon>Flavobacteriaceae</taxon>
        <taxon>Formosa</taxon>
    </lineage>
</organism>
<name>A0ABV5F0Y2_9FLAO</name>
<dbReference type="EMBL" id="JBHMEZ010000009">
    <property type="protein sequence ID" value="MFB9053111.1"/>
    <property type="molecule type" value="Genomic_DNA"/>
</dbReference>
<protein>
    <recommendedName>
        <fullName evidence="4">DUF3300 domain-containing protein</fullName>
    </recommendedName>
</protein>
<proteinExistence type="predicted"/>
<dbReference type="RefSeq" id="WP_382382291.1">
    <property type="nucleotide sequence ID" value="NZ_JBHMEZ010000009.1"/>
</dbReference>
<dbReference type="Proteomes" id="UP001589605">
    <property type="component" value="Unassembled WGS sequence"/>
</dbReference>
<reference evidence="2 3" key="1">
    <citation type="submission" date="2024-09" db="EMBL/GenBank/DDBJ databases">
        <authorList>
            <person name="Sun Q."/>
            <person name="Mori K."/>
        </authorList>
    </citation>
    <scope>NUCLEOTIDE SEQUENCE [LARGE SCALE GENOMIC DNA]</scope>
    <source>
        <strain evidence="2 3">CECT 8286</strain>
    </source>
</reference>
<comment type="caution">
    <text evidence="2">The sequence shown here is derived from an EMBL/GenBank/DDBJ whole genome shotgun (WGS) entry which is preliminary data.</text>
</comment>
<gene>
    <name evidence="2" type="ORF">ACFFVB_08450</name>
</gene>
<keyword evidence="3" id="KW-1185">Reference proteome</keyword>
<sequence>MNRNEKTIKVQNLELILKNTFLNNKVILNIREKIGSILCLAFALTLFNCGSTTTATTQNTTATTTTTTVEAKDTDISDNLDLEAVASVFGESKDLEDFEKRLNNPETKISNLDLNEDGKVDYLRVLSSDKGDEKVITIQSVLAKDKFQDVATIDVKKENTNVQVIGNSSIYGPNYYIYPVYGVNPLIMDWFWGPYYSPWISPFYWGFYPPYFRPWGPFSPYAYHNNIIIHVNTKNVYHHTNFDHHHGNVDNNHNRNDHFSNGAKKTFQQRNPGNYNKHSLDLNRGGTFTRSNFGGGFHGGGGFRR</sequence>
<feature type="region of interest" description="Disordered" evidence="1">
    <location>
        <begin position="244"/>
        <end position="281"/>
    </location>
</feature>
<accession>A0ABV5F0Y2</accession>
<evidence type="ECO:0000256" key="1">
    <source>
        <dbReference type="SAM" id="MobiDB-lite"/>
    </source>
</evidence>
<feature type="compositionally biased region" description="Polar residues" evidence="1">
    <location>
        <begin position="266"/>
        <end position="277"/>
    </location>
</feature>
<evidence type="ECO:0008006" key="4">
    <source>
        <dbReference type="Google" id="ProtNLM"/>
    </source>
</evidence>
<feature type="compositionally biased region" description="Basic and acidic residues" evidence="1">
    <location>
        <begin position="244"/>
        <end position="258"/>
    </location>
</feature>
<evidence type="ECO:0000313" key="3">
    <source>
        <dbReference type="Proteomes" id="UP001589605"/>
    </source>
</evidence>